<proteinExistence type="predicted"/>
<evidence type="ECO:0000259" key="3">
    <source>
        <dbReference type="PROSITE" id="PS52004"/>
    </source>
</evidence>
<dbReference type="PANTHER" id="PTHR43775:SF51">
    <property type="entry name" value="INACTIVE PHENOLPHTHIOCEROL SYNTHESIS POLYKETIDE SYNTHASE TYPE I PKS1-RELATED"/>
    <property type="match status" value="1"/>
</dbReference>
<dbReference type="PROSITE" id="PS52004">
    <property type="entry name" value="KS3_2"/>
    <property type="match status" value="1"/>
</dbReference>
<dbReference type="InterPro" id="IPR018201">
    <property type="entry name" value="Ketoacyl_synth_AS"/>
</dbReference>
<dbReference type="PANTHER" id="PTHR43775">
    <property type="entry name" value="FATTY ACID SYNTHASE"/>
    <property type="match status" value="1"/>
</dbReference>
<organism evidence="4 5">
    <name type="scientific">Pseudomonas syringae pv. maculicola</name>
    <dbReference type="NCBI Taxonomy" id="59511"/>
    <lineage>
        <taxon>Bacteria</taxon>
        <taxon>Pseudomonadati</taxon>
        <taxon>Pseudomonadota</taxon>
        <taxon>Gammaproteobacteria</taxon>
        <taxon>Pseudomonadales</taxon>
        <taxon>Pseudomonadaceae</taxon>
        <taxon>Pseudomonas</taxon>
    </lineage>
</organism>
<dbReference type="Gene3D" id="3.40.47.10">
    <property type="match status" value="1"/>
</dbReference>
<dbReference type="GO" id="GO:0004312">
    <property type="term" value="F:fatty acid synthase activity"/>
    <property type="evidence" value="ECO:0007669"/>
    <property type="project" value="TreeGrafter"/>
</dbReference>
<evidence type="ECO:0000313" key="4">
    <source>
        <dbReference type="EMBL" id="RMM01933.1"/>
    </source>
</evidence>
<dbReference type="InterPro" id="IPR014030">
    <property type="entry name" value="Ketoacyl_synth_N"/>
</dbReference>
<dbReference type="AlphaFoldDB" id="A0A3M3AN66"/>
<evidence type="ECO:0000256" key="1">
    <source>
        <dbReference type="ARBA" id="ARBA00005194"/>
    </source>
</evidence>
<dbReference type="InterPro" id="IPR016039">
    <property type="entry name" value="Thiolase-like"/>
</dbReference>
<keyword evidence="2" id="KW-0808">Transferase</keyword>
<dbReference type="InterPro" id="IPR020841">
    <property type="entry name" value="PKS_Beta-ketoAc_synthase_dom"/>
</dbReference>
<feature type="domain" description="Ketosynthase family 3 (KS3)" evidence="3">
    <location>
        <begin position="1"/>
        <end position="58"/>
    </location>
</feature>
<dbReference type="InterPro" id="IPR050091">
    <property type="entry name" value="PKS_NRPS_Biosynth_Enz"/>
</dbReference>
<protein>
    <submittedName>
        <fullName evidence="4">Coronafacic acid polyketide synthase I</fullName>
    </submittedName>
</protein>
<evidence type="ECO:0000313" key="5">
    <source>
        <dbReference type="Proteomes" id="UP000282378"/>
    </source>
</evidence>
<accession>A0A3M3AN66</accession>
<dbReference type="GO" id="GO:0004315">
    <property type="term" value="F:3-oxoacyl-[acyl-carrier-protein] synthase activity"/>
    <property type="evidence" value="ECO:0007669"/>
    <property type="project" value="InterPro"/>
</dbReference>
<sequence length="58" mass="5710">SATCVAAGRVSYCLGLQGPALAIDTACSSSLVAIHTACEALRSNDCQLALAGGVTVMP</sequence>
<feature type="non-terminal residue" evidence="4">
    <location>
        <position position="1"/>
    </location>
</feature>
<comment type="caution">
    <text evidence="4">The sequence shown here is derived from an EMBL/GenBank/DDBJ whole genome shotgun (WGS) entry which is preliminary data.</text>
</comment>
<feature type="non-terminal residue" evidence="4">
    <location>
        <position position="58"/>
    </location>
</feature>
<dbReference type="SUPFAM" id="SSF53901">
    <property type="entry name" value="Thiolase-like"/>
    <property type="match status" value="1"/>
</dbReference>
<comment type="pathway">
    <text evidence="1">Lipid metabolism; fatty acid biosynthesis.</text>
</comment>
<dbReference type="PROSITE" id="PS00606">
    <property type="entry name" value="KS3_1"/>
    <property type="match status" value="1"/>
</dbReference>
<dbReference type="UniPathway" id="UPA00094"/>
<dbReference type="GO" id="GO:0006633">
    <property type="term" value="P:fatty acid biosynthetic process"/>
    <property type="evidence" value="ECO:0007669"/>
    <property type="project" value="UniProtKB-UniPathway"/>
</dbReference>
<dbReference type="EMBL" id="RBNL01000452">
    <property type="protein sequence ID" value="RMM01933.1"/>
    <property type="molecule type" value="Genomic_DNA"/>
</dbReference>
<name>A0A3M3AN66_PSEYM</name>
<dbReference type="Proteomes" id="UP000282378">
    <property type="component" value="Unassembled WGS sequence"/>
</dbReference>
<evidence type="ECO:0000256" key="2">
    <source>
        <dbReference type="ARBA" id="ARBA00022679"/>
    </source>
</evidence>
<dbReference type="Pfam" id="PF00109">
    <property type="entry name" value="ketoacyl-synt"/>
    <property type="match status" value="1"/>
</dbReference>
<reference evidence="4 5" key="1">
    <citation type="submission" date="2018-08" db="EMBL/GenBank/DDBJ databases">
        <title>Recombination of ecologically and evolutionarily significant loci maintains genetic cohesion in the Pseudomonas syringae species complex.</title>
        <authorList>
            <person name="Dillon M."/>
            <person name="Thakur S."/>
            <person name="Almeida R.N.D."/>
            <person name="Weir B.S."/>
            <person name="Guttman D.S."/>
        </authorList>
    </citation>
    <scope>NUCLEOTIDE SEQUENCE [LARGE SCALE GENOMIC DNA]</scope>
    <source>
        <strain evidence="4 5">88_10</strain>
    </source>
</reference>
<gene>
    <name evidence="4" type="ORF">APX70_08466</name>
</gene>